<keyword evidence="1" id="KW-0012">Acyltransferase</keyword>
<dbReference type="EMBL" id="JAMZIH010000074">
    <property type="protein sequence ID" value="KAJ1680019.1"/>
    <property type="molecule type" value="Genomic_DNA"/>
</dbReference>
<dbReference type="Proteomes" id="UP001145114">
    <property type="component" value="Unassembled WGS sequence"/>
</dbReference>
<name>A0ACC1I1K5_9FUNG</name>
<comment type="caution">
    <text evidence="1">The sequence shown here is derived from an EMBL/GenBank/DDBJ whole genome shotgun (WGS) entry which is preliminary data.</text>
</comment>
<reference evidence="1" key="1">
    <citation type="submission" date="2022-06" db="EMBL/GenBank/DDBJ databases">
        <title>Phylogenomic reconstructions and comparative analyses of Kickxellomycotina fungi.</title>
        <authorList>
            <person name="Reynolds N.K."/>
            <person name="Stajich J.E."/>
            <person name="Barry K."/>
            <person name="Grigoriev I.V."/>
            <person name="Crous P."/>
            <person name="Smith M.E."/>
        </authorList>
    </citation>
    <scope>NUCLEOTIDE SEQUENCE</scope>
    <source>
        <strain evidence="1">RSA 2271</strain>
    </source>
</reference>
<dbReference type="EC" id="2.3.2.27" evidence="1"/>
<protein>
    <submittedName>
        <fullName evidence="1">Ubiquitin conjugation factor E4</fullName>
        <ecNumber evidence="1">2.3.2.27</ecNumber>
    </submittedName>
</protein>
<organism evidence="1 2">
    <name type="scientific">Spiromyces aspiralis</name>
    <dbReference type="NCBI Taxonomy" id="68401"/>
    <lineage>
        <taxon>Eukaryota</taxon>
        <taxon>Fungi</taxon>
        <taxon>Fungi incertae sedis</taxon>
        <taxon>Zoopagomycota</taxon>
        <taxon>Kickxellomycotina</taxon>
        <taxon>Kickxellomycetes</taxon>
        <taxon>Kickxellales</taxon>
        <taxon>Kickxellaceae</taxon>
        <taxon>Spiromyces</taxon>
    </lineage>
</organism>
<accession>A0ACC1I1K5</accession>
<keyword evidence="2" id="KW-1185">Reference proteome</keyword>
<evidence type="ECO:0000313" key="2">
    <source>
        <dbReference type="Proteomes" id="UP001145114"/>
    </source>
</evidence>
<proteinExistence type="predicted"/>
<evidence type="ECO:0000313" key="1">
    <source>
        <dbReference type="EMBL" id="KAJ1680019.1"/>
    </source>
</evidence>
<keyword evidence="1" id="KW-0808">Transferase</keyword>
<sequence length="1144" mass="128884">MSQQQDQTHAAMANTIKEWQDNALSKIFNVTLTGILDGTQANPKRRGRYVMESEANAMESEGRVPLIGLDNLNNIIFQGIIDGGPLGGRTPMAYLLECWWRAEEILENLQGERGRALEANVRTLRVETLRSVKDVLAAYIGTLIQEPDALPTDNPHSDPSDEFATTLVEMDDERDHHGGLSEKFIAEFINKWADDPDSLGDIWANILRRVSVKVYQEATDGSEFPGNIYKILGVVMKVMEKPVVAKAVVCNPQFALTNIDKLDRSVARDMEVVTVFGPLLSMSAFPGDNRQIIRKLFSGIDPKNVTDQTYTEKLASSEFSLIRQTVELIQMQYFKFFDMLVRLFKRDTAIRDSFIEFMARALAANVGRNAMRVKPREVAGDGFMDNLAAVMLMFSEPFTSKADEAATKKVDPEWLRYKAYQMDGVGDVWRDMVRICADKENADSWDNAVTGKDAPKISFVSDCYFLTAHALHVGTIASQSNYNKLLRHLADSERALAMHRERGRMPNGLSGPMFDMWISRVESQINVIKLEKVALDAQLLDPTRLRRALQFYRFSMLVLLGLTGTNIRYTELLSVSDSDGAVVELPDEAALQERVSGGYFHILPDFLFEDPIDFVLFMVRHAPHVLYDYRSSGFKDLLSSILPGFIVTFLARPGLIKNPYLKAKLIDILHMLTYRDPSQDDDYVSTLVQVSLEGRLRLHPIISEFCMALDTNPLATKYLIPALFRFYVDIEQTGASSQFYDKFTIRYHIARTLRSLWAARASYVGATCEFFFQGEVGPMKAGTAAAQKASTGTISTDRDIIDKFVARLMSDTTYLLDESLTKLAEIHNLERQEQQQQLTSSEPAGLVAVGGAAPGGSEGQEGGDTESGENAEEARQSRLEEAIHRAQAYVSLAHETIHMLAYLSQLVPRSFLVPEIVERLALMLDYNLVQLAGPKCSQLKVHDMERRFGFRPRILLSELTSIYTNLGLCPAGDEYDNDRDTAMEIENNGSSTGVGAQQSEPRDEDRQRFIDAVAKDERSYRKEVFDKAIGIIVRKGLKTMQDIERLNKFIALVEEAKMSIKADDMAYEDAPEEFLDAVMFTLMEDPVRLPDSGNIVDRATIRAHLLGDPRDPFTRKQLRFEDVEPVPELKKRIEEYKSSKKRQQ</sequence>
<gene>
    <name evidence="1" type="primary">UFD2</name>
    <name evidence="1" type="ORF">EV182_000844</name>
</gene>